<feature type="region of interest" description="Disordered" evidence="1">
    <location>
        <begin position="1"/>
        <end position="33"/>
    </location>
</feature>
<evidence type="ECO:0000313" key="3">
    <source>
        <dbReference type="Proteomes" id="UP001374535"/>
    </source>
</evidence>
<keyword evidence="3" id="KW-1185">Reference proteome</keyword>
<sequence>MTWRRRKLGQPAARVASPLSMTSTGSMFSSQKHQLGARSEWRCTERTRWLRRMAELRGEMKAAESKSTWLRLGKRWMSLPERRKFQSEIMRERRRRPWRLSQRLQTRELEFR</sequence>
<organism evidence="2 3">
    <name type="scientific">Vigna mungo</name>
    <name type="common">Black gram</name>
    <name type="synonym">Phaseolus mungo</name>
    <dbReference type="NCBI Taxonomy" id="3915"/>
    <lineage>
        <taxon>Eukaryota</taxon>
        <taxon>Viridiplantae</taxon>
        <taxon>Streptophyta</taxon>
        <taxon>Embryophyta</taxon>
        <taxon>Tracheophyta</taxon>
        <taxon>Spermatophyta</taxon>
        <taxon>Magnoliopsida</taxon>
        <taxon>eudicotyledons</taxon>
        <taxon>Gunneridae</taxon>
        <taxon>Pentapetalae</taxon>
        <taxon>rosids</taxon>
        <taxon>fabids</taxon>
        <taxon>Fabales</taxon>
        <taxon>Fabaceae</taxon>
        <taxon>Papilionoideae</taxon>
        <taxon>50 kb inversion clade</taxon>
        <taxon>NPAAA clade</taxon>
        <taxon>indigoferoid/millettioid clade</taxon>
        <taxon>Phaseoleae</taxon>
        <taxon>Vigna</taxon>
    </lineage>
</organism>
<dbReference type="AlphaFoldDB" id="A0AAQ3N343"/>
<reference evidence="2 3" key="1">
    <citation type="journal article" date="2023" name="Life. Sci Alliance">
        <title>Evolutionary insights into 3D genome organization and epigenetic landscape of Vigna mungo.</title>
        <authorList>
            <person name="Junaid A."/>
            <person name="Singh B."/>
            <person name="Bhatia S."/>
        </authorList>
    </citation>
    <scope>NUCLEOTIDE SEQUENCE [LARGE SCALE GENOMIC DNA]</scope>
    <source>
        <strain evidence="2">Urdbean</strain>
    </source>
</reference>
<feature type="compositionally biased region" description="Polar residues" evidence="1">
    <location>
        <begin position="19"/>
        <end position="33"/>
    </location>
</feature>
<name>A0AAQ3N343_VIGMU</name>
<protein>
    <submittedName>
        <fullName evidence="2">Uncharacterized protein</fullName>
    </submittedName>
</protein>
<accession>A0AAQ3N343</accession>
<dbReference type="EMBL" id="CP144694">
    <property type="protein sequence ID" value="WVZ02625.1"/>
    <property type="molecule type" value="Genomic_DNA"/>
</dbReference>
<dbReference type="Proteomes" id="UP001374535">
    <property type="component" value="Chromosome 7"/>
</dbReference>
<evidence type="ECO:0000256" key="1">
    <source>
        <dbReference type="SAM" id="MobiDB-lite"/>
    </source>
</evidence>
<proteinExistence type="predicted"/>
<evidence type="ECO:0000313" key="2">
    <source>
        <dbReference type="EMBL" id="WVZ02625.1"/>
    </source>
</evidence>
<gene>
    <name evidence="2" type="ORF">V8G54_023431</name>
</gene>